<evidence type="ECO:0000256" key="11">
    <source>
        <dbReference type="ARBA" id="ARBA00022741"/>
    </source>
</evidence>
<keyword evidence="10" id="KW-0548">Nucleotidyltransferase</keyword>
<dbReference type="UniPathway" id="UPA00276">
    <property type="reaction ID" value="UER00406"/>
</dbReference>
<keyword evidence="15" id="KW-0511">Multifunctional enzyme</keyword>
<evidence type="ECO:0000256" key="4">
    <source>
        <dbReference type="ARBA" id="ARBA00012105"/>
    </source>
</evidence>
<dbReference type="SUPFAM" id="SSF52374">
    <property type="entry name" value="Nucleotidylyl transferase"/>
    <property type="match status" value="1"/>
</dbReference>
<organism evidence="17">
    <name type="scientific">freshwater metagenome</name>
    <dbReference type="NCBI Taxonomy" id="449393"/>
    <lineage>
        <taxon>unclassified sequences</taxon>
        <taxon>metagenomes</taxon>
        <taxon>ecological metagenomes</taxon>
    </lineage>
</organism>
<name>A0A6J6CYS4_9ZZZZ</name>
<dbReference type="GO" id="GO:0006747">
    <property type="term" value="P:FAD biosynthetic process"/>
    <property type="evidence" value="ECO:0007669"/>
    <property type="project" value="UniProtKB-UniPathway"/>
</dbReference>
<dbReference type="NCBIfam" id="NF004160">
    <property type="entry name" value="PRK05627.1-3"/>
    <property type="match status" value="1"/>
</dbReference>
<dbReference type="EC" id="2.7.7.2" evidence="5"/>
<dbReference type="AlphaFoldDB" id="A0A6J6CYS4"/>
<dbReference type="PIRSF" id="PIRSF004491">
    <property type="entry name" value="FAD_Synth"/>
    <property type="match status" value="1"/>
</dbReference>
<dbReference type="InterPro" id="IPR014729">
    <property type="entry name" value="Rossmann-like_a/b/a_fold"/>
</dbReference>
<sequence>MSMKKVVAIGIFDGVHAGHQQIISAAKHHGEVTVITFDPHPTSVIAPERTPTQLVSLKDRSLLLKKAGANSVEVITFNKDFASLSPDQFIEDVLIGRFSAEHVVVGENFNFGFKAQGTPKYLSEVGPKYGFGVSIIKLQEDRGSTISSSRIRNLIIDGEIERANELLTRNFFLKGPVIHGEKRGREIGYPTANIGLTNLATIPADGVYAGWLSVGNFKWQAAISIGTNPTFPGVRGRQVEAYAIDQVGLDLYDQEATIEFGYRLRDTLKFDGLEPLLAQMKKDCDQARDLTSK</sequence>
<evidence type="ECO:0000256" key="10">
    <source>
        <dbReference type="ARBA" id="ARBA00022695"/>
    </source>
</evidence>
<evidence type="ECO:0000256" key="1">
    <source>
        <dbReference type="ARBA" id="ARBA00004726"/>
    </source>
</evidence>
<proteinExistence type="inferred from homology"/>
<keyword evidence="7" id="KW-0285">Flavoprotein</keyword>
<gene>
    <name evidence="17" type="ORF">UFOPK1508_00671</name>
</gene>
<accession>A0A6J6CYS4</accession>
<evidence type="ECO:0000256" key="14">
    <source>
        <dbReference type="ARBA" id="ARBA00022840"/>
    </source>
</evidence>
<dbReference type="InterPro" id="IPR015864">
    <property type="entry name" value="FAD_synthase"/>
</dbReference>
<keyword evidence="11" id="KW-0547">Nucleotide-binding</keyword>
<dbReference type="InterPro" id="IPR004821">
    <property type="entry name" value="Cyt_trans-like"/>
</dbReference>
<dbReference type="Gene3D" id="2.40.30.30">
    <property type="entry name" value="Riboflavin kinase-like"/>
    <property type="match status" value="1"/>
</dbReference>
<evidence type="ECO:0000256" key="6">
    <source>
        <dbReference type="ARBA" id="ARBA00018483"/>
    </source>
</evidence>
<dbReference type="CDD" id="cd02064">
    <property type="entry name" value="FAD_synthetase_N"/>
    <property type="match status" value="1"/>
</dbReference>
<keyword evidence="12" id="KW-0418">Kinase</keyword>
<feature type="domain" description="Riboflavin kinase" evidence="16">
    <location>
        <begin position="166"/>
        <end position="292"/>
    </location>
</feature>
<dbReference type="NCBIfam" id="TIGR00083">
    <property type="entry name" value="ribF"/>
    <property type="match status" value="1"/>
</dbReference>
<evidence type="ECO:0000256" key="15">
    <source>
        <dbReference type="ARBA" id="ARBA00023268"/>
    </source>
</evidence>
<dbReference type="InterPro" id="IPR015865">
    <property type="entry name" value="Riboflavin_kinase_bac/euk"/>
</dbReference>
<dbReference type="GO" id="GO:0009231">
    <property type="term" value="P:riboflavin biosynthetic process"/>
    <property type="evidence" value="ECO:0007669"/>
    <property type="project" value="InterPro"/>
</dbReference>
<dbReference type="InterPro" id="IPR002606">
    <property type="entry name" value="Riboflavin_kinase_bac"/>
</dbReference>
<evidence type="ECO:0000256" key="13">
    <source>
        <dbReference type="ARBA" id="ARBA00022827"/>
    </source>
</evidence>
<keyword evidence="13" id="KW-0274">FAD</keyword>
<keyword evidence="14" id="KW-0067">ATP-binding</keyword>
<dbReference type="Pfam" id="PF01687">
    <property type="entry name" value="Flavokinase"/>
    <property type="match status" value="1"/>
</dbReference>
<evidence type="ECO:0000259" key="16">
    <source>
        <dbReference type="SMART" id="SM00904"/>
    </source>
</evidence>
<keyword evidence="8" id="KW-0288">FMN</keyword>
<evidence type="ECO:0000256" key="3">
    <source>
        <dbReference type="ARBA" id="ARBA00010214"/>
    </source>
</evidence>
<dbReference type="GO" id="GO:0003919">
    <property type="term" value="F:FMN adenylyltransferase activity"/>
    <property type="evidence" value="ECO:0007669"/>
    <property type="project" value="UniProtKB-EC"/>
</dbReference>
<protein>
    <recommendedName>
        <fullName evidence="6">Bifunctional riboflavin kinase/FMN adenylyltransferase</fullName>
        <ecNumber evidence="4">2.7.1.26</ecNumber>
        <ecNumber evidence="5">2.7.7.2</ecNumber>
    </recommendedName>
</protein>
<evidence type="ECO:0000256" key="8">
    <source>
        <dbReference type="ARBA" id="ARBA00022643"/>
    </source>
</evidence>
<dbReference type="FunFam" id="2.40.30.30:FF:000003">
    <property type="entry name" value="Riboflavin biosynthesis protein"/>
    <property type="match status" value="1"/>
</dbReference>
<evidence type="ECO:0000256" key="5">
    <source>
        <dbReference type="ARBA" id="ARBA00012393"/>
    </source>
</evidence>
<comment type="similarity">
    <text evidence="3">Belongs to the RibF family.</text>
</comment>
<evidence type="ECO:0000256" key="12">
    <source>
        <dbReference type="ARBA" id="ARBA00022777"/>
    </source>
</evidence>
<dbReference type="SUPFAM" id="SSF82114">
    <property type="entry name" value="Riboflavin kinase-like"/>
    <property type="match status" value="1"/>
</dbReference>
<dbReference type="GO" id="GO:0008531">
    <property type="term" value="F:riboflavin kinase activity"/>
    <property type="evidence" value="ECO:0007669"/>
    <property type="project" value="UniProtKB-EC"/>
</dbReference>
<dbReference type="EC" id="2.7.1.26" evidence="4"/>
<comment type="pathway">
    <text evidence="2">Cofactor biosynthesis; FMN biosynthesis; FMN from riboflavin (ATP route): step 1/1.</text>
</comment>
<dbReference type="NCBIfam" id="TIGR00125">
    <property type="entry name" value="cyt_tran_rel"/>
    <property type="match status" value="1"/>
</dbReference>
<dbReference type="PANTHER" id="PTHR22749">
    <property type="entry name" value="RIBOFLAVIN KINASE/FMN ADENYLYLTRANSFERASE"/>
    <property type="match status" value="1"/>
</dbReference>
<evidence type="ECO:0000313" key="17">
    <source>
        <dbReference type="EMBL" id="CAB4554798.1"/>
    </source>
</evidence>
<dbReference type="SMART" id="SM00904">
    <property type="entry name" value="Flavokinase"/>
    <property type="match status" value="1"/>
</dbReference>
<dbReference type="EMBL" id="CAEZSW010000081">
    <property type="protein sequence ID" value="CAB4554798.1"/>
    <property type="molecule type" value="Genomic_DNA"/>
</dbReference>
<comment type="pathway">
    <text evidence="1">Cofactor biosynthesis; FAD biosynthesis; FAD from FMN: step 1/1.</text>
</comment>
<dbReference type="FunFam" id="3.40.50.620:FF:000021">
    <property type="entry name" value="Riboflavin biosynthesis protein"/>
    <property type="match status" value="1"/>
</dbReference>
<evidence type="ECO:0000256" key="9">
    <source>
        <dbReference type="ARBA" id="ARBA00022679"/>
    </source>
</evidence>
<evidence type="ECO:0000256" key="2">
    <source>
        <dbReference type="ARBA" id="ARBA00005201"/>
    </source>
</evidence>
<reference evidence="17" key="1">
    <citation type="submission" date="2020-05" db="EMBL/GenBank/DDBJ databases">
        <authorList>
            <person name="Chiriac C."/>
            <person name="Salcher M."/>
            <person name="Ghai R."/>
            <person name="Kavagutti S V."/>
        </authorList>
    </citation>
    <scope>NUCLEOTIDE SEQUENCE</scope>
</reference>
<keyword evidence="9" id="KW-0808">Transferase</keyword>
<dbReference type="InterPro" id="IPR023465">
    <property type="entry name" value="Riboflavin_kinase_dom_sf"/>
</dbReference>
<dbReference type="PANTHER" id="PTHR22749:SF6">
    <property type="entry name" value="RIBOFLAVIN KINASE"/>
    <property type="match status" value="1"/>
</dbReference>
<dbReference type="GO" id="GO:0009398">
    <property type="term" value="P:FMN biosynthetic process"/>
    <property type="evidence" value="ECO:0007669"/>
    <property type="project" value="UniProtKB-UniPathway"/>
</dbReference>
<dbReference type="GO" id="GO:0005524">
    <property type="term" value="F:ATP binding"/>
    <property type="evidence" value="ECO:0007669"/>
    <property type="project" value="UniProtKB-KW"/>
</dbReference>
<dbReference type="Gene3D" id="3.40.50.620">
    <property type="entry name" value="HUPs"/>
    <property type="match status" value="1"/>
</dbReference>
<dbReference type="InterPro" id="IPR023468">
    <property type="entry name" value="Riboflavin_kinase"/>
</dbReference>
<evidence type="ECO:0000256" key="7">
    <source>
        <dbReference type="ARBA" id="ARBA00022630"/>
    </source>
</evidence>
<dbReference type="Pfam" id="PF06574">
    <property type="entry name" value="FAD_syn"/>
    <property type="match status" value="1"/>
</dbReference>
<dbReference type="UniPathway" id="UPA00277">
    <property type="reaction ID" value="UER00407"/>
</dbReference>